<dbReference type="InterPro" id="IPR006195">
    <property type="entry name" value="aa-tRNA-synth_II"/>
</dbReference>
<evidence type="ECO:0000256" key="3">
    <source>
        <dbReference type="ARBA" id="ARBA00022490"/>
    </source>
</evidence>
<dbReference type="GO" id="GO:0006433">
    <property type="term" value="P:prolyl-tRNA aminoacylation"/>
    <property type="evidence" value="ECO:0007669"/>
    <property type="project" value="UniProtKB-UniRule"/>
</dbReference>
<dbReference type="NCBIfam" id="NF006625">
    <property type="entry name" value="PRK09194.1"/>
    <property type="match status" value="1"/>
</dbReference>
<comment type="function">
    <text evidence="10">Catalyzes the attachment of proline to tRNA(Pro) in a two-step reaction: proline is first activated by ATP to form Pro-AMP and then transferred to the acceptor end of tRNA(Pro). As ProRS can inadvertently accommodate and process non-cognate amino acids such as alanine and cysteine, to avoid such errors it has two additional distinct editing activities against alanine. One activity is designated as 'pretransfer' editing and involves the tRNA(Pro)-independent hydrolysis of activated Ala-AMP. The other activity is designated 'posttransfer' editing and involves deacylation of mischarged Ala-tRNA(Pro). The misacylated Cys-tRNA(Pro) is not edited by ProRS.</text>
</comment>
<dbReference type="SUPFAM" id="SSF52954">
    <property type="entry name" value="Class II aaRS ABD-related"/>
    <property type="match status" value="1"/>
</dbReference>
<comment type="subcellular location">
    <subcellularLocation>
        <location evidence="1 10">Cytoplasm</location>
    </subcellularLocation>
</comment>
<keyword evidence="8 10" id="KW-0030">Aminoacyl-tRNA synthetase</keyword>
<dbReference type="InterPro" id="IPR045864">
    <property type="entry name" value="aa-tRNA-synth_II/BPL/LPL"/>
</dbReference>
<reference evidence="12 13" key="1">
    <citation type="submission" date="2016-04" db="EMBL/GenBank/DDBJ databases">
        <title>Draft Genome Assembly of the Bloom-forming Cyanobacterium Nodularia spumigena Strain CENA596 in Shrimp Production Ponds.</title>
        <authorList>
            <person name="Popin R.V."/>
            <person name="Rigonato J."/>
            <person name="Abreu V.A."/>
            <person name="Andreote A.P."/>
            <person name="Silveira S.B."/>
            <person name="Odebrecht C."/>
            <person name="Fiore M.F."/>
        </authorList>
    </citation>
    <scope>NUCLEOTIDE SEQUENCE [LARGE SCALE GENOMIC DNA]</scope>
    <source>
        <strain evidence="12 13">CENA596</strain>
    </source>
</reference>
<dbReference type="CDD" id="cd04334">
    <property type="entry name" value="ProRS-INS"/>
    <property type="match status" value="1"/>
</dbReference>
<comment type="subunit">
    <text evidence="2 10">Homodimer.</text>
</comment>
<comment type="catalytic activity">
    <reaction evidence="9 10">
        <text>tRNA(Pro) + L-proline + ATP = L-prolyl-tRNA(Pro) + AMP + diphosphate</text>
        <dbReference type="Rhea" id="RHEA:14305"/>
        <dbReference type="Rhea" id="RHEA-COMP:9700"/>
        <dbReference type="Rhea" id="RHEA-COMP:9702"/>
        <dbReference type="ChEBI" id="CHEBI:30616"/>
        <dbReference type="ChEBI" id="CHEBI:33019"/>
        <dbReference type="ChEBI" id="CHEBI:60039"/>
        <dbReference type="ChEBI" id="CHEBI:78442"/>
        <dbReference type="ChEBI" id="CHEBI:78532"/>
        <dbReference type="ChEBI" id="CHEBI:456215"/>
        <dbReference type="EC" id="6.1.1.15"/>
    </reaction>
</comment>
<evidence type="ECO:0000256" key="6">
    <source>
        <dbReference type="ARBA" id="ARBA00022840"/>
    </source>
</evidence>
<evidence type="ECO:0000313" key="12">
    <source>
        <dbReference type="EMBL" id="KZL51055.1"/>
    </source>
</evidence>
<keyword evidence="4 10" id="KW-0436">Ligase</keyword>
<dbReference type="Gene3D" id="3.30.930.10">
    <property type="entry name" value="Bira Bifunctional Protein, Domain 2"/>
    <property type="match status" value="2"/>
</dbReference>
<evidence type="ECO:0000256" key="5">
    <source>
        <dbReference type="ARBA" id="ARBA00022741"/>
    </source>
</evidence>
<dbReference type="InterPro" id="IPR036621">
    <property type="entry name" value="Anticodon-bd_dom_sf"/>
</dbReference>
<dbReference type="PANTHER" id="PTHR42753">
    <property type="entry name" value="MITOCHONDRIAL RIBOSOME PROTEIN L39/PROLYL-TRNA LIGASE FAMILY MEMBER"/>
    <property type="match status" value="1"/>
</dbReference>
<keyword evidence="6 10" id="KW-0067">ATP-binding</keyword>
<dbReference type="PANTHER" id="PTHR42753:SF2">
    <property type="entry name" value="PROLINE--TRNA LIGASE"/>
    <property type="match status" value="1"/>
</dbReference>
<dbReference type="Pfam" id="PF03129">
    <property type="entry name" value="HGTP_anticodon"/>
    <property type="match status" value="1"/>
</dbReference>
<evidence type="ECO:0000256" key="4">
    <source>
        <dbReference type="ARBA" id="ARBA00022598"/>
    </source>
</evidence>
<accession>A0A161VUK8</accession>
<dbReference type="InterPro" id="IPR004154">
    <property type="entry name" value="Anticodon-bd"/>
</dbReference>
<dbReference type="PROSITE" id="PS50862">
    <property type="entry name" value="AA_TRNA_LIGASE_II"/>
    <property type="match status" value="1"/>
</dbReference>
<dbReference type="Pfam" id="PF04073">
    <property type="entry name" value="tRNA_edit"/>
    <property type="match status" value="1"/>
</dbReference>
<dbReference type="CDD" id="cd00861">
    <property type="entry name" value="ProRS_anticodon_short"/>
    <property type="match status" value="1"/>
</dbReference>
<proteinExistence type="inferred from homology"/>
<feature type="domain" description="Aminoacyl-transfer RNA synthetases class-II family profile" evidence="11">
    <location>
        <begin position="33"/>
        <end position="496"/>
    </location>
</feature>
<dbReference type="GO" id="GO:0004827">
    <property type="term" value="F:proline-tRNA ligase activity"/>
    <property type="evidence" value="ECO:0007669"/>
    <property type="project" value="UniProtKB-UniRule"/>
</dbReference>
<dbReference type="EC" id="6.1.1.15" evidence="10"/>
<keyword evidence="5 10" id="KW-0547">Nucleotide-binding</keyword>
<dbReference type="GO" id="GO:0002161">
    <property type="term" value="F:aminoacyl-tRNA deacylase activity"/>
    <property type="evidence" value="ECO:0007669"/>
    <property type="project" value="InterPro"/>
</dbReference>
<dbReference type="HAMAP" id="MF_01569">
    <property type="entry name" value="Pro_tRNA_synth_type1"/>
    <property type="match status" value="1"/>
</dbReference>
<evidence type="ECO:0000256" key="1">
    <source>
        <dbReference type="ARBA" id="ARBA00004496"/>
    </source>
</evidence>
<dbReference type="InterPro" id="IPR023717">
    <property type="entry name" value="Pro-tRNA-Synthase_IIa_type1"/>
</dbReference>
<evidence type="ECO:0000256" key="2">
    <source>
        <dbReference type="ARBA" id="ARBA00011738"/>
    </source>
</evidence>
<dbReference type="SUPFAM" id="SSF55826">
    <property type="entry name" value="YbaK/ProRS associated domain"/>
    <property type="match status" value="1"/>
</dbReference>
<gene>
    <name evidence="10" type="primary">proS</name>
    <name evidence="12" type="ORF">A2T98_04250</name>
</gene>
<organism evidence="12 13">
    <name type="scientific">Nodularia spumigena CENA596</name>
    <dbReference type="NCBI Taxonomy" id="1819295"/>
    <lineage>
        <taxon>Bacteria</taxon>
        <taxon>Bacillati</taxon>
        <taxon>Cyanobacteriota</taxon>
        <taxon>Cyanophyceae</taxon>
        <taxon>Nostocales</taxon>
        <taxon>Nodulariaceae</taxon>
        <taxon>Nodularia</taxon>
    </lineage>
</organism>
<evidence type="ECO:0000256" key="9">
    <source>
        <dbReference type="ARBA" id="ARBA00047671"/>
    </source>
</evidence>
<dbReference type="CDD" id="cd00779">
    <property type="entry name" value="ProRS_core_prok"/>
    <property type="match status" value="1"/>
</dbReference>
<evidence type="ECO:0000256" key="7">
    <source>
        <dbReference type="ARBA" id="ARBA00022917"/>
    </source>
</evidence>
<name>A0A161VUK8_NODSP</name>
<evidence type="ECO:0000256" key="10">
    <source>
        <dbReference type="HAMAP-Rule" id="MF_01569"/>
    </source>
</evidence>
<comment type="similarity">
    <text evidence="10">Belongs to the class-II aminoacyl-tRNA synthetase family. ProS type 1 subfamily.</text>
</comment>
<dbReference type="AlphaFoldDB" id="A0A161VUK8"/>
<evidence type="ECO:0000313" key="13">
    <source>
        <dbReference type="Proteomes" id="UP000076555"/>
    </source>
</evidence>
<dbReference type="EMBL" id="LWAJ01000048">
    <property type="protein sequence ID" value="KZL51055.1"/>
    <property type="molecule type" value="Genomic_DNA"/>
</dbReference>
<dbReference type="Proteomes" id="UP000076555">
    <property type="component" value="Unassembled WGS sequence"/>
</dbReference>
<dbReference type="SUPFAM" id="SSF55681">
    <property type="entry name" value="Class II aaRS and biotin synthetases"/>
    <property type="match status" value="1"/>
</dbReference>
<comment type="caution">
    <text evidence="12">The sequence shown here is derived from an EMBL/GenBank/DDBJ whole genome shotgun (WGS) entry which is preliminary data.</text>
</comment>
<evidence type="ECO:0000259" key="11">
    <source>
        <dbReference type="PROSITE" id="PS50862"/>
    </source>
</evidence>
<dbReference type="RefSeq" id="WP_063871702.1">
    <property type="nucleotide sequence ID" value="NZ_CAWMRI010000048.1"/>
</dbReference>
<dbReference type="Pfam" id="PF00587">
    <property type="entry name" value="tRNA-synt_2b"/>
    <property type="match status" value="1"/>
</dbReference>
<dbReference type="InterPro" id="IPR033730">
    <property type="entry name" value="ProRS_core_prok"/>
</dbReference>
<dbReference type="InterPro" id="IPR044140">
    <property type="entry name" value="ProRS_anticodon_short"/>
</dbReference>
<evidence type="ECO:0000256" key="8">
    <source>
        <dbReference type="ARBA" id="ARBA00023146"/>
    </source>
</evidence>
<dbReference type="InterPro" id="IPR002314">
    <property type="entry name" value="aa-tRNA-synt_IIb"/>
</dbReference>
<dbReference type="FunFam" id="3.40.50.800:FF:000011">
    <property type="entry name" value="Proline--tRNA ligase"/>
    <property type="match status" value="1"/>
</dbReference>
<dbReference type="InterPro" id="IPR004500">
    <property type="entry name" value="Pro-tRNA-synth_IIa_bac-type"/>
</dbReference>
<dbReference type="InterPro" id="IPR002316">
    <property type="entry name" value="Pro-tRNA-ligase_IIa"/>
</dbReference>
<keyword evidence="3 10" id="KW-0963">Cytoplasm</keyword>
<protein>
    <recommendedName>
        <fullName evidence="10">Proline--tRNA ligase</fullName>
        <ecNumber evidence="10">6.1.1.15</ecNumber>
    </recommendedName>
    <alternativeName>
        <fullName evidence="10">Prolyl-tRNA synthetase</fullName>
        <shortName evidence="10">ProRS</shortName>
    </alternativeName>
</protein>
<dbReference type="Gene3D" id="3.40.50.800">
    <property type="entry name" value="Anticodon-binding domain"/>
    <property type="match status" value="1"/>
</dbReference>
<dbReference type="NCBIfam" id="TIGR00409">
    <property type="entry name" value="proS_fam_II"/>
    <property type="match status" value="1"/>
</dbReference>
<keyword evidence="7 10" id="KW-0648">Protein biosynthesis</keyword>
<dbReference type="InterPro" id="IPR050062">
    <property type="entry name" value="Pro-tRNA_synthetase"/>
</dbReference>
<dbReference type="GO" id="GO:0005829">
    <property type="term" value="C:cytosol"/>
    <property type="evidence" value="ECO:0007669"/>
    <property type="project" value="TreeGrafter"/>
</dbReference>
<dbReference type="GO" id="GO:0005524">
    <property type="term" value="F:ATP binding"/>
    <property type="evidence" value="ECO:0007669"/>
    <property type="project" value="UniProtKB-UniRule"/>
</dbReference>
<dbReference type="InterPro" id="IPR036754">
    <property type="entry name" value="YbaK/aa-tRNA-synt-asso_dom_sf"/>
</dbReference>
<sequence length="602" mass="67768">MRLSQMLFVTLRDDPADAEIPSHKLLLRAGYIRRIGSGIYAYLPLMWRVLQKVSQIVREEMNATNAQECLLPQLQPAELWKESGRWDTYTKAEGIMFSLIDRREQQLGLGPTHEEVITTVARDMIRSYRQLPLHLYQIQTKFRDEIRPRFGLMRGREFIMKDGYSFHVDEVSLKETYQDMYQAYSNMLRRSGLAFRAVEADSGAIGGSGSTEFMVLADAGEDEVLYTEDGKYAANVEKAVSLASDAEVSPFTSYEKRETPGTETIEKVCNFLKCSPTQIVKNVLYQTVYDNSMTVLVLVNIRGDQEVNEVKLQNELTKLAPNYGAKAIIALDVPNAEMQQTWAAKSLPLGYIAPDIEDEYITANKQLHSQFVRLVDKTAVELKNFVTGANEAGYHVVGANWDEQFKTPELVVDIRKARPGDRAVHNPEQTLQTARGIEVGHIFQLGTKYSQAMSATYTNEQGEENPLFMGCYGVGVSRLAQSAVEQSYDKDGIIWPVAIAPYHAIVTIPNIKDAKQVEIAQKLYTELNKAGVETLLDDRDERAGVKFKDADLIGIPYRIVTGRAINNGKVEIVKRATRETQEIAIEEVVNTLQQWIKTALEA</sequence>
<dbReference type="InterPro" id="IPR007214">
    <property type="entry name" value="YbaK/aa-tRNA-synth-assoc-dom"/>
</dbReference>
<dbReference type="OrthoDB" id="9809052at2"/>
<dbReference type="PRINTS" id="PR01046">
    <property type="entry name" value="TRNASYNTHPRO"/>
</dbReference>
<comment type="domain">
    <text evidence="10">Consists of three domains: the N-terminal catalytic domain, the editing domain and the C-terminal anticodon-binding domain.</text>
</comment>